<proteinExistence type="predicted"/>
<comment type="caution">
    <text evidence="1">The sequence shown here is derived from an EMBL/GenBank/DDBJ whole genome shotgun (WGS) entry which is preliminary data.</text>
</comment>
<keyword evidence="2" id="KW-1185">Reference proteome</keyword>
<dbReference type="AlphaFoldDB" id="A0ABD0KN20"/>
<organism evidence="1 2">
    <name type="scientific">Batillaria attramentaria</name>
    <dbReference type="NCBI Taxonomy" id="370345"/>
    <lineage>
        <taxon>Eukaryota</taxon>
        <taxon>Metazoa</taxon>
        <taxon>Spiralia</taxon>
        <taxon>Lophotrochozoa</taxon>
        <taxon>Mollusca</taxon>
        <taxon>Gastropoda</taxon>
        <taxon>Caenogastropoda</taxon>
        <taxon>Sorbeoconcha</taxon>
        <taxon>Cerithioidea</taxon>
        <taxon>Batillariidae</taxon>
        <taxon>Batillaria</taxon>
    </lineage>
</organism>
<reference evidence="1 2" key="1">
    <citation type="journal article" date="2023" name="Sci. Data">
        <title>Genome assembly of the Korean intertidal mud-creeper Batillaria attramentaria.</title>
        <authorList>
            <person name="Patra A.K."/>
            <person name="Ho P.T."/>
            <person name="Jun S."/>
            <person name="Lee S.J."/>
            <person name="Kim Y."/>
            <person name="Won Y.J."/>
        </authorList>
    </citation>
    <scope>NUCLEOTIDE SEQUENCE [LARGE SCALE GENOMIC DNA]</scope>
    <source>
        <strain evidence="1">Wonlab-2016</strain>
    </source>
</reference>
<evidence type="ECO:0000313" key="2">
    <source>
        <dbReference type="Proteomes" id="UP001519460"/>
    </source>
</evidence>
<dbReference type="Proteomes" id="UP001519460">
    <property type="component" value="Unassembled WGS sequence"/>
</dbReference>
<protein>
    <submittedName>
        <fullName evidence="1">Uncharacterized protein</fullName>
    </submittedName>
</protein>
<evidence type="ECO:0000313" key="1">
    <source>
        <dbReference type="EMBL" id="KAK7488633.1"/>
    </source>
</evidence>
<sequence>MTASVCIEGDLSENSDVFSVAKDMFLRSRAPERIPAAVMSRQSRHVMNAFYVSLFHQSGPTMPPAMAASVLACKSSELRCTSVFIP</sequence>
<gene>
    <name evidence="1" type="ORF">BaRGS_00020086</name>
</gene>
<dbReference type="EMBL" id="JACVVK020000148">
    <property type="protein sequence ID" value="KAK7488633.1"/>
    <property type="molecule type" value="Genomic_DNA"/>
</dbReference>
<accession>A0ABD0KN20</accession>
<name>A0ABD0KN20_9CAEN</name>